<organism evidence="2 3">
    <name type="scientific">Pleurodeles waltl</name>
    <name type="common">Iberian ribbed newt</name>
    <dbReference type="NCBI Taxonomy" id="8319"/>
    <lineage>
        <taxon>Eukaryota</taxon>
        <taxon>Metazoa</taxon>
        <taxon>Chordata</taxon>
        <taxon>Craniata</taxon>
        <taxon>Vertebrata</taxon>
        <taxon>Euteleostomi</taxon>
        <taxon>Amphibia</taxon>
        <taxon>Batrachia</taxon>
        <taxon>Caudata</taxon>
        <taxon>Salamandroidea</taxon>
        <taxon>Salamandridae</taxon>
        <taxon>Pleurodelinae</taxon>
        <taxon>Pleurodeles</taxon>
    </lineage>
</organism>
<accession>A0AAV7UZP1</accession>
<evidence type="ECO:0000313" key="2">
    <source>
        <dbReference type="EMBL" id="KAJ1194026.1"/>
    </source>
</evidence>
<proteinExistence type="predicted"/>
<name>A0AAV7UZP1_PLEWA</name>
<evidence type="ECO:0000313" key="3">
    <source>
        <dbReference type="Proteomes" id="UP001066276"/>
    </source>
</evidence>
<dbReference type="Proteomes" id="UP001066276">
    <property type="component" value="Chromosome 2_2"/>
</dbReference>
<dbReference type="EMBL" id="JANPWB010000004">
    <property type="protein sequence ID" value="KAJ1194026.1"/>
    <property type="molecule type" value="Genomic_DNA"/>
</dbReference>
<evidence type="ECO:0000256" key="1">
    <source>
        <dbReference type="SAM" id="MobiDB-lite"/>
    </source>
</evidence>
<protein>
    <submittedName>
        <fullName evidence="2">Uncharacterized protein</fullName>
    </submittedName>
</protein>
<feature type="region of interest" description="Disordered" evidence="1">
    <location>
        <begin position="76"/>
        <end position="153"/>
    </location>
</feature>
<keyword evidence="3" id="KW-1185">Reference proteome</keyword>
<feature type="region of interest" description="Disordered" evidence="1">
    <location>
        <begin position="1"/>
        <end position="26"/>
    </location>
</feature>
<sequence>MGRCTVLPPGPRQRFQPRPAPEPEVGDRTVVLAERAPHPGCTERPEADHHRTSVDNIGTVTAFDLESSGALDIELPPLARSTTHPGSVDYRERCEPPGVDQLDTNWGQNNKTEWVNGESKPMPISEKDTQPPPDSQSKRTKGRAEGSSKSWAIAPGKQLTGKVGVTHYCRIARKSWSNQNTPRRGPLEKVILPNRPAMGTHNRLHSYS</sequence>
<gene>
    <name evidence="2" type="ORF">NDU88_003321</name>
</gene>
<reference evidence="2" key="1">
    <citation type="journal article" date="2022" name="bioRxiv">
        <title>Sequencing and chromosome-scale assembly of the giantPleurodeles waltlgenome.</title>
        <authorList>
            <person name="Brown T."/>
            <person name="Elewa A."/>
            <person name="Iarovenko S."/>
            <person name="Subramanian E."/>
            <person name="Araus A.J."/>
            <person name="Petzold A."/>
            <person name="Susuki M."/>
            <person name="Suzuki K.-i.T."/>
            <person name="Hayashi T."/>
            <person name="Toyoda A."/>
            <person name="Oliveira C."/>
            <person name="Osipova E."/>
            <person name="Leigh N.D."/>
            <person name="Simon A."/>
            <person name="Yun M.H."/>
        </authorList>
    </citation>
    <scope>NUCLEOTIDE SEQUENCE</scope>
    <source>
        <strain evidence="2">20211129_DDA</strain>
        <tissue evidence="2">Liver</tissue>
    </source>
</reference>
<feature type="compositionally biased region" description="Polar residues" evidence="1">
    <location>
        <begin position="102"/>
        <end position="113"/>
    </location>
</feature>
<dbReference type="AlphaFoldDB" id="A0AAV7UZP1"/>
<comment type="caution">
    <text evidence="2">The sequence shown here is derived from an EMBL/GenBank/DDBJ whole genome shotgun (WGS) entry which is preliminary data.</text>
</comment>